<name>A0AAF1KS14_9HYPH</name>
<feature type="transmembrane region" description="Helical" evidence="1">
    <location>
        <begin position="39"/>
        <end position="57"/>
    </location>
</feature>
<feature type="transmembrane region" description="Helical" evidence="1">
    <location>
        <begin position="85"/>
        <end position="103"/>
    </location>
</feature>
<reference evidence="3 4" key="1">
    <citation type="journal article" date="2018" name="Sci. Rep.">
        <title>Rhizobium tumorigenes sp. nov., a novel plant tumorigenic bacterium isolated from cane gall tumors on thornless blackberry.</title>
        <authorList>
            <person name="Kuzmanovi N."/>
            <person name="Smalla K."/>
            <person name="Gronow S."/>
            <person name="PuBawska J."/>
        </authorList>
    </citation>
    <scope>NUCLEOTIDE SEQUENCE [LARGE SCALE GENOMIC DNA]</scope>
    <source>
        <strain evidence="3 4">1078</strain>
    </source>
</reference>
<reference evidence="4" key="2">
    <citation type="journal article" date="2023" name="MicrobiologyOpen">
        <title>Genomics of the tumorigenes clade of the family Rhizobiaceae and description of Rhizobium rhododendri sp. nov.</title>
        <authorList>
            <person name="Kuzmanovic N."/>
            <person name="diCenzo G.C."/>
            <person name="Bunk B."/>
            <person name="Sproeer C."/>
            <person name="Fruehling A."/>
            <person name="Neumann-Schaal M."/>
            <person name="Overmann J."/>
            <person name="Smalla K."/>
        </authorList>
    </citation>
    <scope>NUCLEOTIDE SEQUENCE [LARGE SCALE GENOMIC DNA]</scope>
    <source>
        <strain evidence="4">1078</strain>
    </source>
</reference>
<keyword evidence="1" id="KW-0812">Transmembrane</keyword>
<dbReference type="InterPro" id="IPR036938">
    <property type="entry name" value="PAP2/HPO_sf"/>
</dbReference>
<protein>
    <submittedName>
        <fullName evidence="3">Phosphatase PAP2 family protein</fullName>
    </submittedName>
</protein>
<dbReference type="InterPro" id="IPR000326">
    <property type="entry name" value="PAP2/HPO"/>
</dbReference>
<dbReference type="EMBL" id="CP117255">
    <property type="protein sequence ID" value="WFR95185.1"/>
    <property type="molecule type" value="Genomic_DNA"/>
</dbReference>
<evidence type="ECO:0000256" key="1">
    <source>
        <dbReference type="SAM" id="Phobius"/>
    </source>
</evidence>
<dbReference type="RefSeq" id="WP_240539121.1">
    <property type="nucleotide sequence ID" value="NZ_CP117255.1"/>
</dbReference>
<feature type="domain" description="Phosphatidic acid phosphatase type 2/haloperoxidase" evidence="2">
    <location>
        <begin position="122"/>
        <end position="234"/>
    </location>
</feature>
<gene>
    <name evidence="3" type="ORF">PR017_15515</name>
</gene>
<sequence>MQHDTENAPTLPDKTGRGFWRLMGVRYAARRAQHRSLPWLGYTLSVINIVALAFFVLDAPLGKTARDLPAALVAFAGDITNVGQMLRMLGAIVVIFVVGVLLARRLADLRRRYRVAYFSRMAAYLLISVLSASAVVHVLKTAIGRARPLVYDQYGILGFKPFDGHFLFQSFPSAHSTQIGAFCVALALLFPRFRLVFVGVALWIGATRVILGVHYPSDVAAGLALGAWFAFATAVMFSRFGLLFALSPNGFPVPRVRRLMRRRPLADG</sequence>
<evidence type="ECO:0000313" key="3">
    <source>
        <dbReference type="EMBL" id="WFR95185.1"/>
    </source>
</evidence>
<feature type="transmembrane region" description="Helical" evidence="1">
    <location>
        <begin position="124"/>
        <end position="146"/>
    </location>
</feature>
<evidence type="ECO:0000313" key="4">
    <source>
        <dbReference type="Proteomes" id="UP000249499"/>
    </source>
</evidence>
<dbReference type="SUPFAM" id="SSF48317">
    <property type="entry name" value="Acid phosphatase/Vanadium-dependent haloperoxidase"/>
    <property type="match status" value="1"/>
</dbReference>
<dbReference type="AlphaFoldDB" id="A0AAF1KS14"/>
<dbReference type="Proteomes" id="UP000249499">
    <property type="component" value="Chromosome"/>
</dbReference>
<evidence type="ECO:0000259" key="2">
    <source>
        <dbReference type="SMART" id="SM00014"/>
    </source>
</evidence>
<proteinExistence type="predicted"/>
<dbReference type="Pfam" id="PF01569">
    <property type="entry name" value="PAP2"/>
    <property type="match status" value="1"/>
</dbReference>
<organism evidence="3 4">
    <name type="scientific">Rhizobium tumorigenes</name>
    <dbReference type="NCBI Taxonomy" id="2041385"/>
    <lineage>
        <taxon>Bacteria</taxon>
        <taxon>Pseudomonadati</taxon>
        <taxon>Pseudomonadota</taxon>
        <taxon>Alphaproteobacteria</taxon>
        <taxon>Hyphomicrobiales</taxon>
        <taxon>Rhizobiaceae</taxon>
        <taxon>Rhizobium/Agrobacterium group</taxon>
        <taxon>Rhizobium</taxon>
    </lineage>
</organism>
<feature type="transmembrane region" description="Helical" evidence="1">
    <location>
        <begin position="227"/>
        <end position="253"/>
    </location>
</feature>
<dbReference type="SMART" id="SM00014">
    <property type="entry name" value="acidPPc"/>
    <property type="match status" value="1"/>
</dbReference>
<feature type="transmembrane region" description="Helical" evidence="1">
    <location>
        <begin position="195"/>
        <end position="215"/>
    </location>
</feature>
<dbReference type="Gene3D" id="1.20.144.10">
    <property type="entry name" value="Phosphatidic acid phosphatase type 2/haloperoxidase"/>
    <property type="match status" value="2"/>
</dbReference>
<feature type="transmembrane region" description="Helical" evidence="1">
    <location>
        <begin position="166"/>
        <end position="188"/>
    </location>
</feature>
<keyword evidence="4" id="KW-1185">Reference proteome</keyword>
<keyword evidence="1" id="KW-0472">Membrane</keyword>
<dbReference type="KEGG" id="rtu:PR017_15515"/>
<dbReference type="PANTHER" id="PTHR14969:SF13">
    <property type="entry name" value="AT30094P"/>
    <property type="match status" value="1"/>
</dbReference>
<keyword evidence="1" id="KW-1133">Transmembrane helix</keyword>
<dbReference type="PANTHER" id="PTHR14969">
    <property type="entry name" value="SPHINGOSINE-1-PHOSPHATE PHOSPHOHYDROLASE"/>
    <property type="match status" value="1"/>
</dbReference>
<accession>A0AAF1KS14</accession>